<dbReference type="AlphaFoldDB" id="A0A428N9H6"/>
<dbReference type="PROSITE" id="PS50043">
    <property type="entry name" value="HTH_LUXR_2"/>
    <property type="match status" value="1"/>
</dbReference>
<protein>
    <submittedName>
        <fullName evidence="5">LuxR family transcriptional regulator</fullName>
    </submittedName>
</protein>
<dbReference type="PRINTS" id="PR00038">
    <property type="entry name" value="HTHLUXR"/>
</dbReference>
<dbReference type="GO" id="GO:0003677">
    <property type="term" value="F:DNA binding"/>
    <property type="evidence" value="ECO:0007669"/>
    <property type="project" value="UniProtKB-KW"/>
</dbReference>
<dbReference type="PANTHER" id="PTHR44688:SF16">
    <property type="entry name" value="DNA-BINDING TRANSCRIPTIONAL ACTIVATOR DEVR_DOSR"/>
    <property type="match status" value="1"/>
</dbReference>
<evidence type="ECO:0000256" key="2">
    <source>
        <dbReference type="ARBA" id="ARBA00023125"/>
    </source>
</evidence>
<name>A0A428N9H6_9BACI</name>
<feature type="domain" description="HTH luxR-type" evidence="4">
    <location>
        <begin position="60"/>
        <end position="126"/>
    </location>
</feature>
<evidence type="ECO:0000259" key="4">
    <source>
        <dbReference type="PROSITE" id="PS50043"/>
    </source>
</evidence>
<evidence type="ECO:0000313" key="6">
    <source>
        <dbReference type="Proteomes" id="UP000275076"/>
    </source>
</evidence>
<evidence type="ECO:0000313" key="5">
    <source>
        <dbReference type="EMBL" id="RSL35033.1"/>
    </source>
</evidence>
<proteinExistence type="predicted"/>
<evidence type="ECO:0000256" key="1">
    <source>
        <dbReference type="ARBA" id="ARBA00023015"/>
    </source>
</evidence>
<dbReference type="InterPro" id="IPR036388">
    <property type="entry name" value="WH-like_DNA-bd_sf"/>
</dbReference>
<keyword evidence="6" id="KW-1185">Reference proteome</keyword>
<dbReference type="PANTHER" id="PTHR44688">
    <property type="entry name" value="DNA-BINDING TRANSCRIPTIONAL ACTIVATOR DEVR_DOSR"/>
    <property type="match status" value="1"/>
</dbReference>
<dbReference type="GO" id="GO:0006355">
    <property type="term" value="P:regulation of DNA-templated transcription"/>
    <property type="evidence" value="ECO:0007669"/>
    <property type="project" value="InterPro"/>
</dbReference>
<keyword evidence="1" id="KW-0805">Transcription regulation</keyword>
<dbReference type="CDD" id="cd06170">
    <property type="entry name" value="LuxR_C_like"/>
    <property type="match status" value="1"/>
</dbReference>
<reference evidence="5 6" key="1">
    <citation type="submission" date="2018-10" db="EMBL/GenBank/DDBJ databases">
        <title>Draft genome sequence of Bacillus salarius IM0101, isolated from a hypersaline soil in Inner Mongolia, China.</title>
        <authorList>
            <person name="Yamprayoonswat W."/>
            <person name="Boonvisut S."/>
            <person name="Jumpathong W."/>
            <person name="Sittihan S."/>
            <person name="Ruangsuj P."/>
            <person name="Wanthongcharoen S."/>
            <person name="Thongpramul N."/>
            <person name="Pimmason S."/>
            <person name="Yu B."/>
            <person name="Yasawong M."/>
        </authorList>
    </citation>
    <scope>NUCLEOTIDE SEQUENCE [LARGE SCALE GENOMIC DNA]</scope>
    <source>
        <strain evidence="5 6">IM0101</strain>
    </source>
</reference>
<dbReference type="OrthoDB" id="2612750at2"/>
<dbReference type="InterPro" id="IPR016032">
    <property type="entry name" value="Sig_transdc_resp-reg_C-effctor"/>
</dbReference>
<gene>
    <name evidence="5" type="ORF">D7Z54_00170</name>
</gene>
<keyword evidence="2" id="KW-0238">DNA-binding</keyword>
<dbReference type="EMBL" id="RBVX01000001">
    <property type="protein sequence ID" value="RSL35033.1"/>
    <property type="molecule type" value="Genomic_DNA"/>
</dbReference>
<comment type="caution">
    <text evidence="5">The sequence shown here is derived from an EMBL/GenBank/DDBJ whole genome shotgun (WGS) entry which is preliminary data.</text>
</comment>
<dbReference type="SMART" id="SM00421">
    <property type="entry name" value="HTH_LUXR"/>
    <property type="match status" value="1"/>
</dbReference>
<sequence length="130" mass="15013">MSDKKARLVIETYISNDGVRTQFAELHHRIVDIVMELDKSKEIKMAVEYNISPAEVELSGIYHHPKLSERQRQVAGMLCQHYSVKRIADALFVSENTVKKHIQNMKKTLEIEASGADFVYQLQQVLDRNK</sequence>
<dbReference type="Gene3D" id="1.10.10.10">
    <property type="entry name" value="Winged helix-like DNA-binding domain superfamily/Winged helix DNA-binding domain"/>
    <property type="match status" value="1"/>
</dbReference>
<organism evidence="5 6">
    <name type="scientific">Salibacterium salarium</name>
    <dbReference type="NCBI Taxonomy" id="284579"/>
    <lineage>
        <taxon>Bacteria</taxon>
        <taxon>Bacillati</taxon>
        <taxon>Bacillota</taxon>
        <taxon>Bacilli</taxon>
        <taxon>Bacillales</taxon>
        <taxon>Bacillaceae</taxon>
    </lineage>
</organism>
<keyword evidence="3" id="KW-0804">Transcription</keyword>
<dbReference type="Proteomes" id="UP000275076">
    <property type="component" value="Unassembled WGS sequence"/>
</dbReference>
<dbReference type="InterPro" id="IPR000792">
    <property type="entry name" value="Tscrpt_reg_LuxR_C"/>
</dbReference>
<evidence type="ECO:0000256" key="3">
    <source>
        <dbReference type="ARBA" id="ARBA00023163"/>
    </source>
</evidence>
<dbReference type="Pfam" id="PF00196">
    <property type="entry name" value="GerE"/>
    <property type="match status" value="1"/>
</dbReference>
<dbReference type="SUPFAM" id="SSF46894">
    <property type="entry name" value="C-terminal effector domain of the bipartite response regulators"/>
    <property type="match status" value="1"/>
</dbReference>
<accession>A0A428N9H6</accession>
<dbReference type="RefSeq" id="WP_125553287.1">
    <property type="nucleotide sequence ID" value="NZ_RBVX01000001.1"/>
</dbReference>